<name>A0ABR1LQE2_9PEZI</name>
<proteinExistence type="predicted"/>
<comment type="caution">
    <text evidence="1">The sequence shown here is derived from an EMBL/GenBank/DDBJ whole genome shotgun (WGS) entry which is preliminary data.</text>
</comment>
<dbReference type="RefSeq" id="XP_066654413.1">
    <property type="nucleotide sequence ID" value="XM_066800500.1"/>
</dbReference>
<reference evidence="1 2" key="1">
    <citation type="submission" date="2024-04" db="EMBL/GenBank/DDBJ databases">
        <title>Phyllosticta paracitricarpa is synonymous to the EU quarantine fungus P. citricarpa based on phylogenomic analyses.</title>
        <authorList>
            <consortium name="Lawrence Berkeley National Laboratory"/>
            <person name="Van ingen-buijs V.A."/>
            <person name="Van westerhoven A.C."/>
            <person name="Haridas S."/>
            <person name="Skiadas P."/>
            <person name="Martin F."/>
            <person name="Groenewald J.Z."/>
            <person name="Crous P.W."/>
            <person name="Seidl M.F."/>
        </authorList>
    </citation>
    <scope>NUCLEOTIDE SEQUENCE [LARGE SCALE GENOMIC DNA]</scope>
    <source>
        <strain evidence="1 2">CPC 17464</strain>
    </source>
</reference>
<gene>
    <name evidence="1" type="ORF">J3D65DRAFT_627050</name>
</gene>
<sequence length="90" mass="10504">MLTSSGARQSMIWASMAAWRTLRLEVVVVFVMFRMASAQGRHIVRYLFDAFLERICAIVALNDFQFKRRGCQVADSKRSSERHVCRWMSE</sequence>
<accession>A0ABR1LQE2</accession>
<protein>
    <recommendedName>
        <fullName evidence="3">Secreted protein</fullName>
    </recommendedName>
</protein>
<evidence type="ECO:0008006" key="3">
    <source>
        <dbReference type="Google" id="ProtNLM"/>
    </source>
</evidence>
<dbReference type="GeneID" id="92033406"/>
<organism evidence="1 2">
    <name type="scientific">Phyllosticta citribraziliensis</name>
    <dbReference type="NCBI Taxonomy" id="989973"/>
    <lineage>
        <taxon>Eukaryota</taxon>
        <taxon>Fungi</taxon>
        <taxon>Dikarya</taxon>
        <taxon>Ascomycota</taxon>
        <taxon>Pezizomycotina</taxon>
        <taxon>Dothideomycetes</taxon>
        <taxon>Dothideomycetes incertae sedis</taxon>
        <taxon>Botryosphaeriales</taxon>
        <taxon>Phyllostictaceae</taxon>
        <taxon>Phyllosticta</taxon>
    </lineage>
</organism>
<keyword evidence="2" id="KW-1185">Reference proteome</keyword>
<evidence type="ECO:0000313" key="2">
    <source>
        <dbReference type="Proteomes" id="UP001360953"/>
    </source>
</evidence>
<dbReference type="EMBL" id="JBBPEH010000007">
    <property type="protein sequence ID" value="KAK7535997.1"/>
    <property type="molecule type" value="Genomic_DNA"/>
</dbReference>
<evidence type="ECO:0000313" key="1">
    <source>
        <dbReference type="EMBL" id="KAK7535997.1"/>
    </source>
</evidence>
<dbReference type="Proteomes" id="UP001360953">
    <property type="component" value="Unassembled WGS sequence"/>
</dbReference>